<keyword evidence="2" id="KW-1185">Reference proteome</keyword>
<sequence>MRESSIVVRPEPAGTPSRRLQAAGLTHATNVFEQLAATVPLPRAPRPIVVADYGAATGYNSLLPIGAAIAAFRRRTRPDHAVLVTHTDLPDNDFTALFSTLADDPDSYTRKDAASFPSAIGRSFYAQILPSQSVNLGWTSWATMWLRRPAADLPEFDDHVHVVHSDDADARREYARRAAQDWHDFLAFRGRELAPGGKLLVLTAGVDAQGRSGYQPVLDAIVAVLHEQVREGLLSREEIARMTIPVLGRSEKELRAPFAPAGRFEALTIERLEVFDAEDRFWDRYLLDGDADALGGQWATFTSAAIFPTLAAALAGGADDPRATEFMQRLEAGIATRLASSPQQVQIPLALAVLAKRAAQ</sequence>
<gene>
    <name evidence="1" type="ORF">EHH44_16740</name>
</gene>
<comment type="caution">
    <text evidence="1">The sequence shown here is derived from an EMBL/GenBank/DDBJ whole genome shotgun (WGS) entry which is preliminary data.</text>
</comment>
<name>A0ACD2EK03_9MYCO</name>
<proteinExistence type="predicted"/>
<dbReference type="EMBL" id="RRZR01000042">
    <property type="protein sequence ID" value="RRR42653.1"/>
    <property type="molecule type" value="Genomic_DNA"/>
</dbReference>
<dbReference type="Proteomes" id="UP000268891">
    <property type="component" value="Unassembled WGS sequence"/>
</dbReference>
<protein>
    <submittedName>
        <fullName evidence="1">SAM-dependent methyltransferase</fullName>
    </submittedName>
</protein>
<keyword evidence="1" id="KW-0489">Methyltransferase</keyword>
<accession>A0ACD2EK03</accession>
<reference evidence="1" key="1">
    <citation type="submission" date="2018-11" db="EMBL/GenBank/DDBJ databases">
        <authorList>
            <person name="Sattar A."/>
            <person name="Zunita Z."/>
            <person name="Jalila A."/>
            <person name="Saleha A.A."/>
        </authorList>
    </citation>
    <scope>NUCLEOTIDE SEQUENCE</scope>
    <source>
        <strain evidence="1">F12-74</strain>
    </source>
</reference>
<keyword evidence="1" id="KW-0808">Transferase</keyword>
<evidence type="ECO:0000313" key="1">
    <source>
        <dbReference type="EMBL" id="RRR42653.1"/>
    </source>
</evidence>
<evidence type="ECO:0000313" key="2">
    <source>
        <dbReference type="Proteomes" id="UP000268891"/>
    </source>
</evidence>
<organism evidence="1 2">
    <name type="scientific">Mycolicibacter terrae</name>
    <dbReference type="NCBI Taxonomy" id="1788"/>
    <lineage>
        <taxon>Bacteria</taxon>
        <taxon>Bacillati</taxon>
        <taxon>Actinomycetota</taxon>
        <taxon>Actinomycetes</taxon>
        <taxon>Mycobacteriales</taxon>
        <taxon>Mycobacteriaceae</taxon>
        <taxon>Mycolicibacter</taxon>
    </lineage>
</organism>